<name>A0A392VBV4_9FABA</name>
<keyword evidence="2" id="KW-1185">Reference proteome</keyword>
<evidence type="ECO:0000313" key="1">
    <source>
        <dbReference type="EMBL" id="MCI85806.1"/>
    </source>
</evidence>
<dbReference type="AlphaFoldDB" id="A0A392VBV4"/>
<comment type="caution">
    <text evidence="1">The sequence shown here is derived from an EMBL/GenBank/DDBJ whole genome shotgun (WGS) entry which is preliminary data.</text>
</comment>
<proteinExistence type="predicted"/>
<organism evidence="1 2">
    <name type="scientific">Trifolium medium</name>
    <dbReference type="NCBI Taxonomy" id="97028"/>
    <lineage>
        <taxon>Eukaryota</taxon>
        <taxon>Viridiplantae</taxon>
        <taxon>Streptophyta</taxon>
        <taxon>Embryophyta</taxon>
        <taxon>Tracheophyta</taxon>
        <taxon>Spermatophyta</taxon>
        <taxon>Magnoliopsida</taxon>
        <taxon>eudicotyledons</taxon>
        <taxon>Gunneridae</taxon>
        <taxon>Pentapetalae</taxon>
        <taxon>rosids</taxon>
        <taxon>fabids</taxon>
        <taxon>Fabales</taxon>
        <taxon>Fabaceae</taxon>
        <taxon>Papilionoideae</taxon>
        <taxon>50 kb inversion clade</taxon>
        <taxon>NPAAA clade</taxon>
        <taxon>Hologalegina</taxon>
        <taxon>IRL clade</taxon>
        <taxon>Trifolieae</taxon>
        <taxon>Trifolium</taxon>
    </lineage>
</organism>
<evidence type="ECO:0000313" key="2">
    <source>
        <dbReference type="Proteomes" id="UP000265520"/>
    </source>
</evidence>
<feature type="non-terminal residue" evidence="1">
    <location>
        <position position="56"/>
    </location>
</feature>
<protein>
    <submittedName>
        <fullName evidence="1">Uncharacterized protein</fullName>
    </submittedName>
</protein>
<dbReference type="Proteomes" id="UP000265520">
    <property type="component" value="Unassembled WGS sequence"/>
</dbReference>
<reference evidence="1 2" key="1">
    <citation type="journal article" date="2018" name="Front. Plant Sci.">
        <title>Red Clover (Trifolium pratense) and Zigzag Clover (T. medium) - A Picture of Genomic Similarities and Differences.</title>
        <authorList>
            <person name="Dluhosova J."/>
            <person name="Istvanek J."/>
            <person name="Nedelnik J."/>
            <person name="Repkova J."/>
        </authorList>
    </citation>
    <scope>NUCLEOTIDE SEQUENCE [LARGE SCALE GENOMIC DNA]</scope>
    <source>
        <strain evidence="2">cv. 10/8</strain>
        <tissue evidence="1">Leaf</tissue>
    </source>
</reference>
<sequence>QKCLLKQVLRLVQASLRLAQLAASKTCFLTSFDRDFKAYPTMRIVSKAQLMWDFLT</sequence>
<feature type="non-terminal residue" evidence="1">
    <location>
        <position position="1"/>
    </location>
</feature>
<dbReference type="EMBL" id="LXQA011124217">
    <property type="protein sequence ID" value="MCI85806.1"/>
    <property type="molecule type" value="Genomic_DNA"/>
</dbReference>
<accession>A0A392VBV4</accession>